<dbReference type="NCBIfam" id="NF002325">
    <property type="entry name" value="PRK01278.1"/>
    <property type="match status" value="1"/>
</dbReference>
<dbReference type="InterPro" id="IPR050103">
    <property type="entry name" value="Class-III_PLP-dep_AT"/>
</dbReference>
<dbReference type="InterPro" id="IPR015422">
    <property type="entry name" value="PyrdxlP-dep_Trfase_small"/>
</dbReference>
<dbReference type="RefSeq" id="WP_132083603.1">
    <property type="nucleotide sequence ID" value="NZ_SLUK01000001.1"/>
</dbReference>
<feature type="binding site" evidence="5">
    <location>
        <position position="138"/>
    </location>
    <ligand>
        <name>N(2)-acetyl-L-ornithine</name>
        <dbReference type="ChEBI" id="CHEBI:57805"/>
    </ligand>
</feature>
<keyword evidence="5" id="KW-0963">Cytoplasm</keyword>
<dbReference type="SUPFAM" id="SSF53383">
    <property type="entry name" value="PLP-dependent transferases"/>
    <property type="match status" value="1"/>
</dbReference>
<dbReference type="PANTHER" id="PTHR11986:SF79">
    <property type="entry name" value="ACETYLORNITHINE AMINOTRANSFERASE, MITOCHONDRIAL"/>
    <property type="match status" value="1"/>
</dbReference>
<protein>
    <recommendedName>
        <fullName evidence="5">Acetylornithine aminotransferase</fullName>
        <shortName evidence="5">ACOAT</shortName>
        <ecNumber evidence="5">2.6.1.11</ecNumber>
    </recommendedName>
</protein>
<dbReference type="InterPro" id="IPR004636">
    <property type="entry name" value="AcOrn/SuccOrn_fam"/>
</dbReference>
<proteinExistence type="inferred from homology"/>
<dbReference type="Gene3D" id="3.90.1150.10">
    <property type="entry name" value="Aspartate Aminotransferase, domain 1"/>
    <property type="match status" value="1"/>
</dbReference>
<dbReference type="HAMAP" id="MF_01107">
    <property type="entry name" value="ArgD_aminotrans_3"/>
    <property type="match status" value="1"/>
</dbReference>
<evidence type="ECO:0000256" key="1">
    <source>
        <dbReference type="ARBA" id="ARBA00022576"/>
    </source>
</evidence>
<feature type="modified residue" description="N6-(pyridoxal phosphate)lysine" evidence="5">
    <location>
        <position position="249"/>
    </location>
</feature>
<evidence type="ECO:0000256" key="5">
    <source>
        <dbReference type="HAMAP-Rule" id="MF_01107"/>
    </source>
</evidence>
<feature type="binding site" evidence="5">
    <location>
        <begin position="220"/>
        <end position="223"/>
    </location>
    <ligand>
        <name>pyridoxal 5'-phosphate</name>
        <dbReference type="ChEBI" id="CHEBI:597326"/>
    </ligand>
</feature>
<dbReference type="Proteomes" id="UP000294682">
    <property type="component" value="Unassembled WGS sequence"/>
</dbReference>
<comment type="subunit">
    <text evidence="5">Homodimer.</text>
</comment>
<dbReference type="FunFam" id="3.40.640.10:FF:000004">
    <property type="entry name" value="Acetylornithine aminotransferase"/>
    <property type="match status" value="1"/>
</dbReference>
<dbReference type="EMBL" id="SLUK01000001">
    <property type="protein sequence ID" value="TCL45265.1"/>
    <property type="molecule type" value="Genomic_DNA"/>
</dbReference>
<evidence type="ECO:0000256" key="2">
    <source>
        <dbReference type="ARBA" id="ARBA00022605"/>
    </source>
</evidence>
<evidence type="ECO:0000256" key="4">
    <source>
        <dbReference type="ARBA" id="ARBA00022898"/>
    </source>
</evidence>
<feature type="binding site" evidence="5">
    <location>
        <begin position="102"/>
        <end position="103"/>
    </location>
    <ligand>
        <name>pyridoxal 5'-phosphate</name>
        <dbReference type="ChEBI" id="CHEBI:597326"/>
    </ligand>
</feature>
<comment type="catalytic activity">
    <reaction evidence="5">
        <text>N(2)-acetyl-L-ornithine + 2-oxoglutarate = N-acetyl-L-glutamate 5-semialdehyde + L-glutamate</text>
        <dbReference type="Rhea" id="RHEA:18049"/>
        <dbReference type="ChEBI" id="CHEBI:16810"/>
        <dbReference type="ChEBI" id="CHEBI:29123"/>
        <dbReference type="ChEBI" id="CHEBI:29985"/>
        <dbReference type="ChEBI" id="CHEBI:57805"/>
        <dbReference type="EC" id="2.6.1.11"/>
    </reaction>
</comment>
<comment type="subcellular location">
    <subcellularLocation>
        <location evidence="5">Cytoplasm</location>
    </subcellularLocation>
</comment>
<keyword evidence="1 5" id="KW-0032">Aminotransferase</keyword>
<accession>A0A9X8UM85</accession>
<dbReference type="InterPro" id="IPR015421">
    <property type="entry name" value="PyrdxlP-dep_Trfase_major"/>
</dbReference>
<dbReference type="InterPro" id="IPR005814">
    <property type="entry name" value="Aminotrans_3"/>
</dbReference>
<keyword evidence="5" id="KW-0055">Arginine biosynthesis</keyword>
<dbReference type="InterPro" id="IPR015424">
    <property type="entry name" value="PyrdxlP-dep_Trfase"/>
</dbReference>
<dbReference type="InterPro" id="IPR049704">
    <property type="entry name" value="Aminotrans_3_PPA_site"/>
</dbReference>
<feature type="binding site" evidence="5">
    <location>
        <position position="277"/>
    </location>
    <ligand>
        <name>N(2)-acetyl-L-ornithine</name>
        <dbReference type="ChEBI" id="CHEBI:57805"/>
    </ligand>
</feature>
<dbReference type="GO" id="GO:0003992">
    <property type="term" value="F:N2-acetyl-L-ornithine:2-oxoglutarate 5-aminotransferase activity"/>
    <property type="evidence" value="ECO:0007669"/>
    <property type="project" value="UniProtKB-UniRule"/>
</dbReference>
<dbReference type="PANTHER" id="PTHR11986">
    <property type="entry name" value="AMINOTRANSFERASE CLASS III"/>
    <property type="match status" value="1"/>
</dbReference>
<name>A0A9X8UM85_9FIRM</name>
<dbReference type="Pfam" id="PF00202">
    <property type="entry name" value="Aminotran_3"/>
    <property type="match status" value="1"/>
</dbReference>
<dbReference type="GO" id="GO:0005737">
    <property type="term" value="C:cytoplasm"/>
    <property type="evidence" value="ECO:0007669"/>
    <property type="project" value="UniProtKB-SubCell"/>
</dbReference>
<keyword evidence="3 5" id="KW-0808">Transferase</keyword>
<dbReference type="PIRSF" id="PIRSF000521">
    <property type="entry name" value="Transaminase_4ab_Lys_Orn"/>
    <property type="match status" value="1"/>
</dbReference>
<feature type="binding site" evidence="5">
    <location>
        <position position="135"/>
    </location>
    <ligand>
        <name>pyridoxal 5'-phosphate</name>
        <dbReference type="ChEBI" id="CHEBI:597326"/>
    </ligand>
</feature>
<dbReference type="GO" id="GO:0042802">
    <property type="term" value="F:identical protein binding"/>
    <property type="evidence" value="ECO:0007669"/>
    <property type="project" value="TreeGrafter"/>
</dbReference>
<gene>
    <name evidence="5" type="primary">argD</name>
    <name evidence="6" type="ORF">EDD78_101247</name>
</gene>
<dbReference type="CDD" id="cd00610">
    <property type="entry name" value="OAT_like"/>
    <property type="match status" value="1"/>
</dbReference>
<keyword evidence="7" id="KW-1185">Reference proteome</keyword>
<dbReference type="EC" id="2.6.1.11" evidence="5"/>
<reference evidence="6 7" key="1">
    <citation type="submission" date="2019-03" db="EMBL/GenBank/DDBJ databases">
        <title>Genomic Encyclopedia of Type Strains, Phase IV (KMG-IV): sequencing the most valuable type-strain genomes for metagenomic binning, comparative biology and taxonomic classification.</title>
        <authorList>
            <person name="Goeker M."/>
        </authorList>
    </citation>
    <scope>NUCLEOTIDE SEQUENCE [LARGE SCALE GENOMIC DNA]</scope>
    <source>
        <strain evidence="6 7">DSM 100433</strain>
    </source>
</reference>
<comment type="cofactor">
    <cofactor evidence="5">
        <name>pyridoxal 5'-phosphate</name>
        <dbReference type="ChEBI" id="CHEBI:597326"/>
    </cofactor>
    <text evidence="5">Binds 1 pyridoxal phosphate per subunit.</text>
</comment>
<keyword evidence="2 5" id="KW-0028">Amino-acid biosynthesis</keyword>
<comment type="caution">
    <text evidence="6">The sequence shown here is derived from an EMBL/GenBank/DDBJ whole genome shotgun (WGS) entry which is preliminary data.</text>
</comment>
<dbReference type="Gene3D" id="3.40.640.10">
    <property type="entry name" value="Type I PLP-dependent aspartate aminotransferase-like (Major domain)"/>
    <property type="match status" value="1"/>
</dbReference>
<evidence type="ECO:0000313" key="6">
    <source>
        <dbReference type="EMBL" id="TCL45265.1"/>
    </source>
</evidence>
<comment type="pathway">
    <text evidence="5">Amino-acid biosynthesis; L-arginine biosynthesis; N(2)-acetyl-L-ornithine from L-glutamate: step 4/4.</text>
</comment>
<dbReference type="GO" id="GO:0030170">
    <property type="term" value="F:pyridoxal phosphate binding"/>
    <property type="evidence" value="ECO:0007669"/>
    <property type="project" value="InterPro"/>
</dbReference>
<comment type="miscellaneous">
    <text evidence="5">May also have succinyldiaminopimelate aminotransferase activity, thus carrying out the corresponding step in lysine biosynthesis.</text>
</comment>
<keyword evidence="4 5" id="KW-0663">Pyridoxal phosphate</keyword>
<organism evidence="6 7">
    <name type="scientific">Harryflintia acetispora</name>
    <dbReference type="NCBI Taxonomy" id="1849041"/>
    <lineage>
        <taxon>Bacteria</taxon>
        <taxon>Bacillati</taxon>
        <taxon>Bacillota</taxon>
        <taxon>Clostridia</taxon>
        <taxon>Eubacteriales</taxon>
        <taxon>Oscillospiraceae</taxon>
        <taxon>Harryflintia</taxon>
    </lineage>
</organism>
<dbReference type="PROSITE" id="PS00600">
    <property type="entry name" value="AA_TRANSFER_CLASS_3"/>
    <property type="match status" value="1"/>
</dbReference>
<evidence type="ECO:0000313" key="7">
    <source>
        <dbReference type="Proteomes" id="UP000294682"/>
    </source>
</evidence>
<sequence>MDDKQLDRQYVENTYARQDLLLDHGKGALVWDENGREYIDLGSGIGVNALGHADEGWLQAVTGQLKKLAHTSNLYYTAPCARLAEELCTRTGQEKAFFCNSGAEANECAIKAARKYSFTHYGAGRHVIVTLQNSFHGRTMATLSATGQDVFHRHFDPFPEGFRYAPANDLAGTLAALRGDVCALLFEPIQGEGGVVELDHGYLQKLAAACREQDILLIADEVQTGIGRTGKLLGCEHSGVRPDIVTLAKGLGGGLPIGAALFGERAAGTLQAGDHGSTFGGNPAVCAGACAVLRRLDDGFLAEVEKKGDYLRGRLLATPNVREVSGRGLMLGVALREGISPAEVVKAAIAKGVIPLTAHERLRLLPPLVITGGELTRASDILCDVIAGF</sequence>
<dbReference type="AlphaFoldDB" id="A0A9X8UM85"/>
<dbReference type="NCBIfam" id="TIGR00707">
    <property type="entry name" value="argD"/>
    <property type="match status" value="1"/>
</dbReference>
<comment type="similarity">
    <text evidence="5">Belongs to the class-III pyridoxal-phosphate-dependent aminotransferase family. ArgD subfamily.</text>
</comment>
<dbReference type="GO" id="GO:0006526">
    <property type="term" value="P:L-arginine biosynthetic process"/>
    <property type="evidence" value="ECO:0007669"/>
    <property type="project" value="UniProtKB-UniRule"/>
</dbReference>
<evidence type="ECO:0000256" key="3">
    <source>
        <dbReference type="ARBA" id="ARBA00022679"/>
    </source>
</evidence>
<feature type="binding site" evidence="5">
    <location>
        <position position="278"/>
    </location>
    <ligand>
        <name>pyridoxal 5'-phosphate</name>
        <dbReference type="ChEBI" id="CHEBI:597326"/>
    </ligand>
</feature>